<sequence>MDCAISLFGRGGEQGCWLKDQTAALACCLKVVEQLKAFDEPSDAKNANDN</sequence>
<reference evidence="1 2" key="1">
    <citation type="submission" date="2017-07" db="EMBL/GenBank/DDBJ databases">
        <title>Phylogenetic study on the rhizospheric bacterium Ochrobactrum sp. A44.</title>
        <authorList>
            <person name="Krzyzanowska D.M."/>
            <person name="Ossowicki A."/>
            <person name="Rajewska M."/>
            <person name="Maciag T."/>
            <person name="Kaczynski Z."/>
            <person name="Czerwicka M."/>
            <person name="Jafra S."/>
        </authorList>
    </citation>
    <scope>NUCLEOTIDE SEQUENCE [LARGE SCALE GENOMIC DNA]</scope>
    <source>
        <strain evidence="1 2">DSM 7216</strain>
    </source>
</reference>
<comment type="caution">
    <text evidence="1">The sequence shown here is derived from an EMBL/GenBank/DDBJ whole genome shotgun (WGS) entry which is preliminary data.</text>
</comment>
<organism evidence="1 2">
    <name type="scientific">Brucella thiophenivorans</name>
    <dbReference type="NCBI Taxonomy" id="571255"/>
    <lineage>
        <taxon>Bacteria</taxon>
        <taxon>Pseudomonadati</taxon>
        <taxon>Pseudomonadota</taxon>
        <taxon>Alphaproteobacteria</taxon>
        <taxon>Hyphomicrobiales</taxon>
        <taxon>Brucellaceae</taxon>
        <taxon>Brucella/Ochrobactrum group</taxon>
        <taxon>Brucella</taxon>
    </lineage>
</organism>
<gene>
    <name evidence="1" type="ORF">CEV31_0007</name>
</gene>
<dbReference type="EMBL" id="NNRJ01000001">
    <property type="protein sequence ID" value="OYR23298.1"/>
    <property type="molecule type" value="Genomic_DNA"/>
</dbReference>
<proteinExistence type="predicted"/>
<evidence type="ECO:0000313" key="1">
    <source>
        <dbReference type="EMBL" id="OYR23298.1"/>
    </source>
</evidence>
<protein>
    <submittedName>
        <fullName evidence="1">Uncharacterized protein</fullName>
    </submittedName>
</protein>
<keyword evidence="2" id="KW-1185">Reference proteome</keyword>
<evidence type="ECO:0000313" key="2">
    <source>
        <dbReference type="Proteomes" id="UP000215590"/>
    </source>
</evidence>
<dbReference type="Proteomes" id="UP000215590">
    <property type="component" value="Unassembled WGS sequence"/>
</dbReference>
<dbReference type="AlphaFoldDB" id="A0A256G8C2"/>
<name>A0A256G8C2_9HYPH</name>
<accession>A0A256G8C2</accession>